<dbReference type="AlphaFoldDB" id="A0A512DPE0"/>
<protein>
    <submittedName>
        <fullName evidence="4">D-amino-acid oxidase</fullName>
    </submittedName>
</protein>
<dbReference type="EMBL" id="BJYZ01000009">
    <property type="protein sequence ID" value="GEO38344.1"/>
    <property type="molecule type" value="Genomic_DNA"/>
</dbReference>
<sequence>MSGPQVDTVAPTDQLPAEAEVVIVGGGIIGTSTALFLAQRGVSVVLCEKGHIAGEQSSRNWGWVRKTRRDPREIPLVIESLRLWERMNETVEAETGFRTTGILFAAETDEDVTRCETWLDYARPYQLDARLISGAELDALMPGASKMWKAALYSASDGRAEPQKAAPAVALAARRAGAVILTDCAVRGVERTGGRISAAVTERGTIRCKSLVVAGGAWSRRFVSDLGLRLPQLKVRASVARTAPLDGVPETALWCKDAAFRKRLDGGYNIADGFANVAPITPDSFRFFNDFLPVMKMDWEALKLRLDSRFVQEWREAAPVPLDQTSPYEKVRVLDPKPDSRFTRGAVASLARRFPAFNNARIVQEWAGMIDVMPDVVPVISAVDEVPGLVIATGFSGHGFGIGPGAGRLVADIVMGTSPIVDPTPFRFSRFTDGSRPQPVSGI</sequence>
<comment type="caution">
    <text evidence="4">The sequence shown here is derived from an EMBL/GenBank/DDBJ whole genome shotgun (WGS) entry which is preliminary data.</text>
</comment>
<evidence type="ECO:0000256" key="2">
    <source>
        <dbReference type="ARBA" id="ARBA00023002"/>
    </source>
</evidence>
<organism evidence="4 5">
    <name type="scientific">Skermanella aerolata</name>
    <dbReference type="NCBI Taxonomy" id="393310"/>
    <lineage>
        <taxon>Bacteria</taxon>
        <taxon>Pseudomonadati</taxon>
        <taxon>Pseudomonadota</taxon>
        <taxon>Alphaproteobacteria</taxon>
        <taxon>Rhodospirillales</taxon>
        <taxon>Azospirillaceae</taxon>
        <taxon>Skermanella</taxon>
    </lineage>
</organism>
<evidence type="ECO:0000259" key="3">
    <source>
        <dbReference type="Pfam" id="PF01266"/>
    </source>
</evidence>
<dbReference type="Pfam" id="PF01266">
    <property type="entry name" value="DAO"/>
    <property type="match status" value="1"/>
</dbReference>
<proteinExistence type="inferred from homology"/>
<dbReference type="GO" id="GO:0055130">
    <property type="term" value="P:D-alanine catabolic process"/>
    <property type="evidence" value="ECO:0007669"/>
    <property type="project" value="TreeGrafter"/>
</dbReference>
<evidence type="ECO:0000313" key="5">
    <source>
        <dbReference type="Proteomes" id="UP000321523"/>
    </source>
</evidence>
<accession>A0A512DPE0</accession>
<reference evidence="4 5" key="1">
    <citation type="submission" date="2019-07" db="EMBL/GenBank/DDBJ databases">
        <title>Whole genome shotgun sequence of Skermanella aerolata NBRC 106429.</title>
        <authorList>
            <person name="Hosoyama A."/>
            <person name="Uohara A."/>
            <person name="Ohji S."/>
            <person name="Ichikawa N."/>
        </authorList>
    </citation>
    <scope>NUCLEOTIDE SEQUENCE [LARGE SCALE GENOMIC DNA]</scope>
    <source>
        <strain evidence="4 5">NBRC 106429</strain>
    </source>
</reference>
<dbReference type="GO" id="GO:0005886">
    <property type="term" value="C:plasma membrane"/>
    <property type="evidence" value="ECO:0007669"/>
    <property type="project" value="TreeGrafter"/>
</dbReference>
<dbReference type="PANTHER" id="PTHR13847:SF280">
    <property type="entry name" value="D-AMINO ACID DEHYDROGENASE"/>
    <property type="match status" value="1"/>
</dbReference>
<dbReference type="GO" id="GO:0008718">
    <property type="term" value="F:D-amino-acid dehydrogenase activity"/>
    <property type="evidence" value="ECO:0007669"/>
    <property type="project" value="TreeGrafter"/>
</dbReference>
<comment type="similarity">
    <text evidence="1">Belongs to the DadA oxidoreductase family.</text>
</comment>
<dbReference type="InterPro" id="IPR036188">
    <property type="entry name" value="FAD/NAD-bd_sf"/>
</dbReference>
<dbReference type="Proteomes" id="UP000321523">
    <property type="component" value="Unassembled WGS sequence"/>
</dbReference>
<name>A0A512DPE0_9PROT</name>
<dbReference type="Gene3D" id="3.30.9.10">
    <property type="entry name" value="D-Amino Acid Oxidase, subunit A, domain 2"/>
    <property type="match status" value="2"/>
</dbReference>
<dbReference type="InterPro" id="IPR006076">
    <property type="entry name" value="FAD-dep_OxRdtase"/>
</dbReference>
<dbReference type="OrthoDB" id="9787190at2"/>
<dbReference type="GO" id="GO:0005737">
    <property type="term" value="C:cytoplasm"/>
    <property type="evidence" value="ECO:0007669"/>
    <property type="project" value="TreeGrafter"/>
</dbReference>
<dbReference type="SUPFAM" id="SSF51905">
    <property type="entry name" value="FAD/NAD(P)-binding domain"/>
    <property type="match status" value="1"/>
</dbReference>
<keyword evidence="5" id="KW-1185">Reference proteome</keyword>
<keyword evidence="2" id="KW-0560">Oxidoreductase</keyword>
<dbReference type="RefSeq" id="WP_044428111.1">
    <property type="nucleotide sequence ID" value="NZ_BJYZ01000009.1"/>
</dbReference>
<dbReference type="Gene3D" id="3.50.50.60">
    <property type="entry name" value="FAD/NAD(P)-binding domain"/>
    <property type="match status" value="2"/>
</dbReference>
<dbReference type="PANTHER" id="PTHR13847">
    <property type="entry name" value="SARCOSINE DEHYDROGENASE-RELATED"/>
    <property type="match status" value="1"/>
</dbReference>
<evidence type="ECO:0000313" key="4">
    <source>
        <dbReference type="EMBL" id="GEO38344.1"/>
    </source>
</evidence>
<gene>
    <name evidence="4" type="ORF">SAE02_24920</name>
</gene>
<feature type="domain" description="FAD dependent oxidoreductase" evidence="3">
    <location>
        <begin position="21"/>
        <end position="412"/>
    </location>
</feature>
<evidence type="ECO:0000256" key="1">
    <source>
        <dbReference type="ARBA" id="ARBA00009410"/>
    </source>
</evidence>